<dbReference type="AlphaFoldDB" id="A0A7R9JW27"/>
<evidence type="ECO:0000313" key="1">
    <source>
        <dbReference type="EMBL" id="CAD7590894.1"/>
    </source>
</evidence>
<protein>
    <submittedName>
        <fullName evidence="1">Uncharacterized protein</fullName>
    </submittedName>
</protein>
<reference evidence="1" key="1">
    <citation type="submission" date="2020-11" db="EMBL/GenBank/DDBJ databases">
        <authorList>
            <person name="Tran Van P."/>
        </authorList>
    </citation>
    <scope>NUCLEOTIDE SEQUENCE</scope>
</reference>
<sequence>MVCPFYTWDSLDVCKASQRSGLYFLSLPSTTPWVRIPTWSTTLAPRGTGAPRDIRKPARDCVDVSERTFSRMFCTWRCRSSLVRSQTCSLPLQTSLACPQHSTWGTTSV</sequence>
<proteinExistence type="predicted"/>
<name>A0A7R9JW27_TIMGE</name>
<dbReference type="EMBL" id="OE840503">
    <property type="protein sequence ID" value="CAD7590894.1"/>
    <property type="molecule type" value="Genomic_DNA"/>
</dbReference>
<gene>
    <name evidence="1" type="ORF">TGEB3V08_LOCUS4371</name>
</gene>
<organism evidence="1">
    <name type="scientific">Timema genevievae</name>
    <name type="common">Walking stick</name>
    <dbReference type="NCBI Taxonomy" id="629358"/>
    <lineage>
        <taxon>Eukaryota</taxon>
        <taxon>Metazoa</taxon>
        <taxon>Ecdysozoa</taxon>
        <taxon>Arthropoda</taxon>
        <taxon>Hexapoda</taxon>
        <taxon>Insecta</taxon>
        <taxon>Pterygota</taxon>
        <taxon>Neoptera</taxon>
        <taxon>Polyneoptera</taxon>
        <taxon>Phasmatodea</taxon>
        <taxon>Timematodea</taxon>
        <taxon>Timematoidea</taxon>
        <taxon>Timematidae</taxon>
        <taxon>Timema</taxon>
    </lineage>
</organism>
<accession>A0A7R9JW27</accession>